<dbReference type="InterPro" id="IPR036249">
    <property type="entry name" value="Thioredoxin-like_sf"/>
</dbReference>
<dbReference type="InterPro" id="IPR042128">
    <property type="entry name" value="NuoE_dom"/>
</dbReference>
<keyword evidence="2" id="KW-0001">2Fe-2S</keyword>
<dbReference type="Gene3D" id="1.10.10.1590">
    <property type="entry name" value="NADH-quinone oxidoreductase subunit E"/>
    <property type="match status" value="1"/>
</dbReference>
<accession>A0A645HLU2</accession>
<dbReference type="SUPFAM" id="SSF52833">
    <property type="entry name" value="Thioredoxin-like"/>
    <property type="match status" value="1"/>
</dbReference>
<sequence length="163" mass="17840">MSHIREGAVFLGEIDRIAEVLHKHKQDPRYLLAILLDIQESENYISIEAMRAAAEYLGVSESRVFAVVTFYRTLSQKKKGRKIIRVCMGTACHLRGSTAVLHELEKKLGIKSGGVTEDGEYTLETVNCVGACALAPVVTSGDITFGRMEPSKVAELLARGAFA</sequence>
<evidence type="ECO:0000256" key="6">
    <source>
        <dbReference type="ARBA" id="ARBA00034078"/>
    </source>
</evidence>
<dbReference type="GO" id="GO:0051537">
    <property type="term" value="F:2 iron, 2 sulfur cluster binding"/>
    <property type="evidence" value="ECO:0007669"/>
    <property type="project" value="UniProtKB-KW"/>
</dbReference>
<evidence type="ECO:0000256" key="3">
    <source>
        <dbReference type="ARBA" id="ARBA00022723"/>
    </source>
</evidence>
<proteinExistence type="inferred from homology"/>
<dbReference type="InterPro" id="IPR041921">
    <property type="entry name" value="NuoE_N"/>
</dbReference>
<dbReference type="PANTHER" id="PTHR43342">
    <property type="entry name" value="NADH-QUINONE OXIDOREDUCTASE, E SUBUNIT"/>
    <property type="match status" value="1"/>
</dbReference>
<comment type="similarity">
    <text evidence="1">Belongs to the complex I 24 kDa subunit family.</text>
</comment>
<dbReference type="InterPro" id="IPR028431">
    <property type="entry name" value="NADP_DH_HndA-like"/>
</dbReference>
<keyword evidence="4" id="KW-0408">Iron</keyword>
<evidence type="ECO:0000256" key="1">
    <source>
        <dbReference type="ARBA" id="ARBA00010643"/>
    </source>
</evidence>
<organism evidence="7">
    <name type="scientific">bioreactor metagenome</name>
    <dbReference type="NCBI Taxonomy" id="1076179"/>
    <lineage>
        <taxon>unclassified sequences</taxon>
        <taxon>metagenomes</taxon>
        <taxon>ecological metagenomes</taxon>
    </lineage>
</organism>
<dbReference type="InterPro" id="IPR002023">
    <property type="entry name" value="NuoE-like"/>
</dbReference>
<dbReference type="EMBL" id="VSSQ01094892">
    <property type="protein sequence ID" value="MPN39209.1"/>
    <property type="molecule type" value="Genomic_DNA"/>
</dbReference>
<dbReference type="AlphaFoldDB" id="A0A645HLU2"/>
<evidence type="ECO:0000256" key="4">
    <source>
        <dbReference type="ARBA" id="ARBA00023004"/>
    </source>
</evidence>
<comment type="caution">
    <text evidence="7">The sequence shown here is derived from an EMBL/GenBank/DDBJ whole genome shotgun (WGS) entry which is preliminary data.</text>
</comment>
<dbReference type="EC" id="1.12.1.3" evidence="7"/>
<dbReference type="GO" id="GO:0046872">
    <property type="term" value="F:metal ion binding"/>
    <property type="evidence" value="ECO:0007669"/>
    <property type="project" value="UniProtKB-KW"/>
</dbReference>
<dbReference type="GO" id="GO:0050583">
    <property type="term" value="F:hydrogen dehydrogenase (NADP+) activity"/>
    <property type="evidence" value="ECO:0007669"/>
    <property type="project" value="UniProtKB-EC"/>
</dbReference>
<evidence type="ECO:0000256" key="2">
    <source>
        <dbReference type="ARBA" id="ARBA00022714"/>
    </source>
</evidence>
<keyword evidence="7" id="KW-0560">Oxidoreductase</keyword>
<evidence type="ECO:0000313" key="7">
    <source>
        <dbReference type="EMBL" id="MPN39209.1"/>
    </source>
</evidence>
<dbReference type="CDD" id="cd03064">
    <property type="entry name" value="TRX_Fd_NuoE"/>
    <property type="match status" value="1"/>
</dbReference>
<comment type="cofactor">
    <cofactor evidence="6">
        <name>[2Fe-2S] cluster</name>
        <dbReference type="ChEBI" id="CHEBI:190135"/>
    </cofactor>
</comment>
<dbReference type="PANTHER" id="PTHR43342:SF1">
    <property type="entry name" value="BIFURCATING [FEFE] HYDROGENASE GAMMA SUBUNIT"/>
    <property type="match status" value="1"/>
</dbReference>
<dbReference type="Gene3D" id="3.40.30.10">
    <property type="entry name" value="Glutaredoxin"/>
    <property type="match status" value="1"/>
</dbReference>
<protein>
    <submittedName>
        <fullName evidence="7">NADP-reducing hydrogenase subunit HndA</fullName>
        <ecNumber evidence="7">1.12.1.3</ecNumber>
    </submittedName>
</protein>
<keyword evidence="5" id="KW-0411">Iron-sulfur</keyword>
<name>A0A645HLU2_9ZZZZ</name>
<evidence type="ECO:0000256" key="5">
    <source>
        <dbReference type="ARBA" id="ARBA00023014"/>
    </source>
</evidence>
<keyword evidence="3" id="KW-0479">Metal-binding</keyword>
<dbReference type="Pfam" id="PF01257">
    <property type="entry name" value="2Fe-2S_thioredx"/>
    <property type="match status" value="1"/>
</dbReference>
<reference evidence="7" key="1">
    <citation type="submission" date="2019-08" db="EMBL/GenBank/DDBJ databases">
        <authorList>
            <person name="Kucharzyk K."/>
            <person name="Murdoch R.W."/>
            <person name="Higgins S."/>
            <person name="Loffler F."/>
        </authorList>
    </citation>
    <scope>NUCLEOTIDE SEQUENCE</scope>
</reference>
<dbReference type="PIRSF" id="PIRSF000216">
    <property type="entry name" value="NADH_DH_24kDa"/>
    <property type="match status" value="1"/>
</dbReference>
<gene>
    <name evidence="7" type="primary">hndA_57</name>
    <name evidence="7" type="ORF">SDC9_186737</name>
</gene>